<dbReference type="InterPro" id="IPR029021">
    <property type="entry name" value="Prot-tyrosine_phosphatase-like"/>
</dbReference>
<evidence type="ECO:0000313" key="9">
    <source>
        <dbReference type="Proteomes" id="UP000031036"/>
    </source>
</evidence>
<feature type="domain" description="Tyrosine specific protein phosphatases" evidence="7">
    <location>
        <begin position="306"/>
        <end position="384"/>
    </location>
</feature>
<dbReference type="InterPro" id="IPR000242">
    <property type="entry name" value="PTP_cat"/>
</dbReference>
<dbReference type="PROSITE" id="PS50056">
    <property type="entry name" value="TYR_PHOSPHATASE_2"/>
    <property type="match status" value="1"/>
</dbReference>
<dbReference type="PROSITE" id="PS00383">
    <property type="entry name" value="TYR_PHOSPHATASE_1"/>
    <property type="match status" value="1"/>
</dbReference>
<dbReference type="GO" id="GO:0005634">
    <property type="term" value="C:nucleus"/>
    <property type="evidence" value="ECO:0007669"/>
    <property type="project" value="TreeGrafter"/>
</dbReference>
<dbReference type="EMBL" id="JPKZ01001397">
    <property type="protein sequence ID" value="KHN82162.1"/>
    <property type="molecule type" value="Genomic_DNA"/>
</dbReference>
<dbReference type="InterPro" id="IPR016130">
    <property type="entry name" value="Tyr_Pase_AS"/>
</dbReference>
<dbReference type="OrthoDB" id="10253954at2759"/>
<dbReference type="InterPro" id="IPR047170">
    <property type="entry name" value="PTN12/18/22"/>
</dbReference>
<dbReference type="InterPro" id="IPR000387">
    <property type="entry name" value="Tyr_Pase_dom"/>
</dbReference>
<dbReference type="PANTHER" id="PTHR45983:SF2">
    <property type="entry name" value="PROTEIN-TYROSINE-PHOSPHATASE"/>
    <property type="match status" value="1"/>
</dbReference>
<dbReference type="Pfam" id="PF00102">
    <property type="entry name" value="Y_phosphatase"/>
    <property type="match status" value="1"/>
</dbReference>
<organism evidence="8 9">
    <name type="scientific">Toxocara canis</name>
    <name type="common">Canine roundworm</name>
    <dbReference type="NCBI Taxonomy" id="6265"/>
    <lineage>
        <taxon>Eukaryota</taxon>
        <taxon>Metazoa</taxon>
        <taxon>Ecdysozoa</taxon>
        <taxon>Nematoda</taxon>
        <taxon>Chromadorea</taxon>
        <taxon>Rhabditida</taxon>
        <taxon>Spirurina</taxon>
        <taxon>Ascaridomorpha</taxon>
        <taxon>Ascaridoidea</taxon>
        <taxon>Toxocaridae</taxon>
        <taxon>Toxocara</taxon>
    </lineage>
</organism>
<evidence type="ECO:0000256" key="2">
    <source>
        <dbReference type="ARBA" id="ARBA00022801"/>
    </source>
</evidence>
<evidence type="ECO:0000256" key="3">
    <source>
        <dbReference type="ARBA" id="ARBA00022912"/>
    </source>
</evidence>
<gene>
    <name evidence="8" type="primary">PTPN22</name>
    <name evidence="8" type="ORF">Tcan_14450</name>
</gene>
<reference evidence="8 9" key="1">
    <citation type="submission" date="2014-11" db="EMBL/GenBank/DDBJ databases">
        <title>Genetic blueprint of the zoonotic pathogen Toxocara canis.</title>
        <authorList>
            <person name="Zhu X.-Q."/>
            <person name="Korhonen P.K."/>
            <person name="Cai H."/>
            <person name="Young N.D."/>
            <person name="Nejsum P."/>
            <person name="von Samson-Himmelstjerna G."/>
            <person name="Boag P.R."/>
            <person name="Tan P."/>
            <person name="Li Q."/>
            <person name="Min J."/>
            <person name="Yang Y."/>
            <person name="Wang X."/>
            <person name="Fang X."/>
            <person name="Hall R.S."/>
            <person name="Hofmann A."/>
            <person name="Sternberg P.W."/>
            <person name="Jex A.R."/>
            <person name="Gasser R.B."/>
        </authorList>
    </citation>
    <scope>NUCLEOTIDE SEQUENCE [LARGE SCALE GENOMIC DNA]</scope>
    <source>
        <strain evidence="8">PN_DK_2014</strain>
    </source>
</reference>
<dbReference type="PROSITE" id="PS50055">
    <property type="entry name" value="TYR_PHOSPHATASE_PTP"/>
    <property type="match status" value="1"/>
</dbReference>
<keyword evidence="8" id="KW-0675">Receptor</keyword>
<feature type="domain" description="Tyrosine-protein phosphatase" evidence="6">
    <location>
        <begin position="119"/>
        <end position="393"/>
    </location>
</feature>
<proteinExistence type="inferred from homology"/>
<dbReference type="Proteomes" id="UP000031036">
    <property type="component" value="Unassembled WGS sequence"/>
</dbReference>
<keyword evidence="9" id="KW-1185">Reference proteome</keyword>
<dbReference type="GO" id="GO:0005737">
    <property type="term" value="C:cytoplasm"/>
    <property type="evidence" value="ECO:0007669"/>
    <property type="project" value="TreeGrafter"/>
</dbReference>
<name>A0A0B2VL36_TOXCA</name>
<dbReference type="SUPFAM" id="SSF52799">
    <property type="entry name" value="(Phosphotyrosine protein) phosphatases II"/>
    <property type="match status" value="1"/>
</dbReference>
<dbReference type="AlphaFoldDB" id="A0A0B2VL36"/>
<dbReference type="EC" id="3.1.3.48" evidence="1"/>
<keyword evidence="2" id="KW-0378">Hydrolase</keyword>
<dbReference type="PRINTS" id="PR00700">
    <property type="entry name" value="PRTYPHPHTASE"/>
</dbReference>
<sequence>MRWCSAVRETNRGQLNCVWHAEWATLRLTLICAEVRSAKCLNSVAIGTQVGASLLGCLGSSGSKQQRMCNMKQVSYYVTSARYHCGLFKVGTTMGSNEARVIIMRKFVASEDEMRDYDYNAQFAQIRTEQDVLRAKPEYSCEVGADSKYFCKNRYRDIIPYDRNRVRLSSPKLSEGAGVDGGGEGYINASYIHVPPADAKYIAAQAPMSTTLHDWFAMIRENDVAVVVMLCKLVELGKAKCERYWPEEVGTEGEFGDVMVCVEEETHYEEYCSRRLRLKWSDGEQRSVQQLHYSEWPDHGCPESEHHVLQMIELFDKLHYQQPEKPVLVHCSAGCGRTGTIIAANVIRELINAQTIANDLKIYDLVMQLRTQRVSMVQTPEQYQFLHKLVRHYCCEKLLALGEELPKKVDESASCERRPESSPLQVERERCSPESVPQSKAEANCARIVTIPDYPEEPELKPLGPEPMPVSWNEGNAITS</sequence>
<dbReference type="CDD" id="cd00047">
    <property type="entry name" value="PTPc"/>
    <property type="match status" value="1"/>
</dbReference>
<feature type="compositionally biased region" description="Basic and acidic residues" evidence="5">
    <location>
        <begin position="410"/>
        <end position="432"/>
    </location>
</feature>
<comment type="similarity">
    <text evidence="4">Belongs to the protein-tyrosine phosphatase family. Non-receptor class 4 subfamily.</text>
</comment>
<feature type="region of interest" description="Disordered" evidence="5">
    <location>
        <begin position="410"/>
        <end position="438"/>
    </location>
</feature>
<dbReference type="InterPro" id="IPR003595">
    <property type="entry name" value="Tyr_Pase_cat"/>
</dbReference>
<dbReference type="SMART" id="SM00404">
    <property type="entry name" value="PTPc_motif"/>
    <property type="match status" value="1"/>
</dbReference>
<protein>
    <recommendedName>
        <fullName evidence="1">protein-tyrosine-phosphatase</fullName>
        <ecNumber evidence="1">3.1.3.48</ecNumber>
    </recommendedName>
</protein>
<dbReference type="PANTHER" id="PTHR45983">
    <property type="entry name" value="TYROSINE PHOSPHATSE N18, PUTATIVE-RELATED"/>
    <property type="match status" value="1"/>
</dbReference>
<dbReference type="Gene3D" id="3.90.190.10">
    <property type="entry name" value="Protein tyrosine phosphatase superfamily"/>
    <property type="match status" value="1"/>
</dbReference>
<comment type="caution">
    <text evidence="8">The sequence shown here is derived from an EMBL/GenBank/DDBJ whole genome shotgun (WGS) entry which is preliminary data.</text>
</comment>
<dbReference type="SMART" id="SM00194">
    <property type="entry name" value="PTPc"/>
    <property type="match status" value="1"/>
</dbReference>
<evidence type="ECO:0000259" key="6">
    <source>
        <dbReference type="PROSITE" id="PS50055"/>
    </source>
</evidence>
<dbReference type="GO" id="GO:0004726">
    <property type="term" value="F:non-membrane spanning protein tyrosine phosphatase activity"/>
    <property type="evidence" value="ECO:0007669"/>
    <property type="project" value="InterPro"/>
</dbReference>
<evidence type="ECO:0000256" key="1">
    <source>
        <dbReference type="ARBA" id="ARBA00013064"/>
    </source>
</evidence>
<accession>A0A0B2VL36</accession>
<evidence type="ECO:0000256" key="5">
    <source>
        <dbReference type="SAM" id="MobiDB-lite"/>
    </source>
</evidence>
<evidence type="ECO:0000256" key="4">
    <source>
        <dbReference type="ARBA" id="ARBA00034734"/>
    </source>
</evidence>
<dbReference type="STRING" id="6265.A0A0B2VL36"/>
<feature type="region of interest" description="Disordered" evidence="5">
    <location>
        <begin position="456"/>
        <end position="480"/>
    </location>
</feature>
<evidence type="ECO:0000313" key="8">
    <source>
        <dbReference type="EMBL" id="KHN82162.1"/>
    </source>
</evidence>
<dbReference type="OMA" id="CARIVTI"/>
<evidence type="ECO:0000259" key="7">
    <source>
        <dbReference type="PROSITE" id="PS50056"/>
    </source>
</evidence>
<keyword evidence="3" id="KW-0904">Protein phosphatase</keyword>